<feature type="repeat" description="TPR" evidence="13">
    <location>
        <begin position="229"/>
        <end position="262"/>
    </location>
</feature>
<evidence type="ECO:0000256" key="13">
    <source>
        <dbReference type="PROSITE-ProRule" id="PRU00339"/>
    </source>
</evidence>
<comment type="similarity">
    <text evidence="4">Belongs to the P4HA family.</text>
</comment>
<dbReference type="PROSITE" id="PS50005">
    <property type="entry name" value="TPR"/>
    <property type="match status" value="1"/>
</dbReference>
<dbReference type="Pfam" id="PF23558">
    <property type="entry name" value="TPR_P4H"/>
    <property type="match status" value="1"/>
</dbReference>
<evidence type="ECO:0000256" key="8">
    <source>
        <dbReference type="ARBA" id="ARBA00022896"/>
    </source>
</evidence>
<feature type="chain" id="PRO_5002797256" description="procollagen-proline 4-dioxygenase" evidence="14">
    <location>
        <begin position="25"/>
        <end position="581"/>
    </location>
</feature>
<dbReference type="Gene3D" id="2.60.120.620">
    <property type="entry name" value="q2cbj1_9rhob like domain"/>
    <property type="match status" value="1"/>
</dbReference>
<dbReference type="GO" id="GO:0005788">
    <property type="term" value="C:endoplasmic reticulum lumen"/>
    <property type="evidence" value="ECO:0007669"/>
    <property type="project" value="UniProtKB-SubCell"/>
</dbReference>
<keyword evidence="10" id="KW-0560">Oxidoreductase</keyword>
<organism evidence="16 17">
    <name type="scientific">Trichoplax adhaerens</name>
    <name type="common">Trichoplax reptans</name>
    <dbReference type="NCBI Taxonomy" id="10228"/>
    <lineage>
        <taxon>Eukaryota</taxon>
        <taxon>Metazoa</taxon>
        <taxon>Placozoa</taxon>
        <taxon>Uniplacotomia</taxon>
        <taxon>Trichoplacea</taxon>
        <taxon>Trichoplacidae</taxon>
        <taxon>Trichoplax</taxon>
    </lineage>
</organism>
<dbReference type="EC" id="1.14.11.2" evidence="5"/>
<dbReference type="STRING" id="10228.B3S6R5"/>
<dbReference type="GeneID" id="6757168"/>
<dbReference type="SMART" id="SM00702">
    <property type="entry name" value="P4Hc"/>
    <property type="match status" value="1"/>
</dbReference>
<evidence type="ECO:0000256" key="2">
    <source>
        <dbReference type="ARBA" id="ARBA00002035"/>
    </source>
</evidence>
<dbReference type="GO" id="GO:0005506">
    <property type="term" value="F:iron ion binding"/>
    <property type="evidence" value="ECO:0007669"/>
    <property type="project" value="InterPro"/>
</dbReference>
<feature type="domain" description="Fe2OG dioxygenase" evidence="15">
    <location>
        <begin position="429"/>
        <end position="539"/>
    </location>
</feature>
<keyword evidence="12" id="KW-0325">Glycoprotein</keyword>
<dbReference type="Pfam" id="PF08336">
    <property type="entry name" value="P4Ha_N"/>
    <property type="match status" value="1"/>
</dbReference>
<evidence type="ECO:0000256" key="11">
    <source>
        <dbReference type="ARBA" id="ARBA00023004"/>
    </source>
</evidence>
<dbReference type="InterPro" id="IPR006620">
    <property type="entry name" value="Pro_4_hyd_alph"/>
</dbReference>
<dbReference type="InterPro" id="IPR011990">
    <property type="entry name" value="TPR-like_helical_dom_sf"/>
</dbReference>
<evidence type="ECO:0000256" key="5">
    <source>
        <dbReference type="ARBA" id="ARBA00012269"/>
    </source>
</evidence>
<reference evidence="16 17" key="1">
    <citation type="journal article" date="2008" name="Nature">
        <title>The Trichoplax genome and the nature of placozoans.</title>
        <authorList>
            <person name="Srivastava M."/>
            <person name="Begovic E."/>
            <person name="Chapman J."/>
            <person name="Putnam N.H."/>
            <person name="Hellsten U."/>
            <person name="Kawashima T."/>
            <person name="Kuo A."/>
            <person name="Mitros T."/>
            <person name="Salamov A."/>
            <person name="Carpenter M.L."/>
            <person name="Signorovitch A.Y."/>
            <person name="Moreno M.A."/>
            <person name="Kamm K."/>
            <person name="Grimwood J."/>
            <person name="Schmutz J."/>
            <person name="Shapiro H."/>
            <person name="Grigoriev I.V."/>
            <person name="Buss L.W."/>
            <person name="Schierwater B."/>
            <person name="Dellaporta S.L."/>
            <person name="Rokhsar D.S."/>
        </authorList>
    </citation>
    <scope>NUCLEOTIDE SEQUENCE [LARGE SCALE GENOMIC DNA]</scope>
    <source>
        <strain evidence="16 17">Grell-BS-1999</strain>
    </source>
</reference>
<evidence type="ECO:0000259" key="15">
    <source>
        <dbReference type="PROSITE" id="PS51471"/>
    </source>
</evidence>
<sequence length="581" mass="66358">MDPSVFYNTSMFLILIFLSNPIQSEIFTATNDIEKLIDSEINLYNEVDSYIKKQQDSLAQMRNLLDNVKSKMEKVGLKGYEQGKHPLAIYFLVKRFLTNWKAVGNRIQKEATFKANLICITLGLPYRLYFLDKFLETFAHYNSTFPNLKDLEGSANGLSRLQEVYQLNRNDLLDGKINGGSHLGIKFNWFDCFTIGLASYKGRYFQQSYEWMKIVYNSKDPTISSNQRVRALNYLASSAYRIDKIQEAINLTQTLLKLNPEHKTAKKYLNIYEKRLNTSTKEKSTEDLDDDNDDEKDFKQIFNSYKELCRGNVNQKTGDDVKLNNQLNCYQDYRNPRLLFSPLNVEVLSLQPYIVIYHNLLTNSEVVLLKTLASPLLKRAVVVGKPDKEYGEETTYRISKTAWLDKEDHPAVKRITTLIGDIIGLTSETAEPLQIANYGIGGHYEPHLDFIESEDKEALSEYTSRIGNRIATVLIYLSNVEAGGATVFPKAGVRVEPRQGSAAFWYNMHRNGEGNKLSVHAACPVLIGSKWAANLWFREVGQELRHTLTEINIASAILDLFNAETHATCINNNLAKVFEEM</sequence>
<dbReference type="EMBL" id="DS985252">
    <property type="protein sequence ID" value="EDV21665.1"/>
    <property type="molecule type" value="Genomic_DNA"/>
</dbReference>
<evidence type="ECO:0000256" key="6">
    <source>
        <dbReference type="ARBA" id="ARBA00022723"/>
    </source>
</evidence>
<keyword evidence="9" id="KW-0223">Dioxygenase</keyword>
<evidence type="ECO:0000313" key="17">
    <source>
        <dbReference type="Proteomes" id="UP000009022"/>
    </source>
</evidence>
<dbReference type="GO" id="GO:0005783">
    <property type="term" value="C:endoplasmic reticulum"/>
    <property type="evidence" value="ECO:0000318"/>
    <property type="project" value="GO_Central"/>
</dbReference>
<evidence type="ECO:0000313" key="16">
    <source>
        <dbReference type="EMBL" id="EDV21665.1"/>
    </source>
</evidence>
<keyword evidence="8" id="KW-0847">Vitamin C</keyword>
<evidence type="ECO:0000256" key="1">
    <source>
        <dbReference type="ARBA" id="ARBA00001961"/>
    </source>
</evidence>
<name>B3S6R5_TRIAD</name>
<keyword evidence="11" id="KW-0408">Iron</keyword>
<dbReference type="GO" id="GO:0031418">
    <property type="term" value="F:L-ascorbic acid binding"/>
    <property type="evidence" value="ECO:0007669"/>
    <property type="project" value="UniProtKB-KW"/>
</dbReference>
<dbReference type="InParanoid" id="B3S6R5"/>
<feature type="signal peptide" evidence="14">
    <location>
        <begin position="1"/>
        <end position="24"/>
    </location>
</feature>
<dbReference type="HOGENOM" id="CLU_024155_1_1_1"/>
<dbReference type="InterPro" id="IPR005123">
    <property type="entry name" value="Oxoglu/Fe-dep_dioxygenase_dom"/>
</dbReference>
<evidence type="ECO:0000256" key="3">
    <source>
        <dbReference type="ARBA" id="ARBA00004319"/>
    </source>
</evidence>
<dbReference type="RefSeq" id="XP_002115813.1">
    <property type="nucleotide sequence ID" value="XM_002115777.1"/>
</dbReference>
<dbReference type="AlphaFoldDB" id="B3S6R5"/>
<dbReference type="Gene3D" id="1.25.40.10">
    <property type="entry name" value="Tetratricopeptide repeat domain"/>
    <property type="match status" value="1"/>
</dbReference>
<gene>
    <name evidence="16" type="ORF">TRIADDRAFT_59899</name>
</gene>
<dbReference type="InterPro" id="IPR045054">
    <property type="entry name" value="P4HA-like"/>
</dbReference>
<accession>B3S6R5</accession>
<dbReference type="InterPro" id="IPR059068">
    <property type="entry name" value="TPR_P4H"/>
</dbReference>
<dbReference type="OrthoDB" id="420380at2759"/>
<dbReference type="Pfam" id="PF13640">
    <property type="entry name" value="2OG-FeII_Oxy_3"/>
    <property type="match status" value="1"/>
</dbReference>
<dbReference type="InterPro" id="IPR013547">
    <property type="entry name" value="P4H_N"/>
</dbReference>
<dbReference type="Proteomes" id="UP000009022">
    <property type="component" value="Unassembled WGS sequence"/>
</dbReference>
<evidence type="ECO:0000256" key="10">
    <source>
        <dbReference type="ARBA" id="ARBA00023002"/>
    </source>
</evidence>
<keyword evidence="7" id="KW-0256">Endoplasmic reticulum</keyword>
<comment type="cofactor">
    <cofactor evidence="1">
        <name>L-ascorbate</name>
        <dbReference type="ChEBI" id="CHEBI:38290"/>
    </cofactor>
</comment>
<evidence type="ECO:0000256" key="14">
    <source>
        <dbReference type="SAM" id="SignalP"/>
    </source>
</evidence>
<dbReference type="FunFam" id="2.60.120.620:FF:000011">
    <property type="entry name" value="Prolyl alpha subunit"/>
    <property type="match status" value="1"/>
</dbReference>
<dbReference type="KEGG" id="tad:TRIADDRAFT_59899"/>
<keyword evidence="13" id="KW-0802">TPR repeat</keyword>
<evidence type="ECO:0000256" key="12">
    <source>
        <dbReference type="ARBA" id="ARBA00023180"/>
    </source>
</evidence>
<evidence type="ECO:0000256" key="7">
    <source>
        <dbReference type="ARBA" id="ARBA00022824"/>
    </source>
</evidence>
<keyword evidence="17" id="KW-1185">Reference proteome</keyword>
<dbReference type="SUPFAM" id="SSF48452">
    <property type="entry name" value="TPR-like"/>
    <property type="match status" value="1"/>
</dbReference>
<keyword evidence="14" id="KW-0732">Signal</keyword>
<dbReference type="eggNOG" id="KOG1591">
    <property type="taxonomic scope" value="Eukaryota"/>
</dbReference>
<dbReference type="FunCoup" id="B3S6R5">
    <property type="interactions" value="496"/>
</dbReference>
<dbReference type="PANTHER" id="PTHR10869:SF244">
    <property type="entry name" value="PROLYL 4-HYDROXYLASE SUBUNIT ALPHA-2"/>
    <property type="match status" value="1"/>
</dbReference>
<keyword evidence="6" id="KW-0479">Metal-binding</keyword>
<dbReference type="CTD" id="6757168"/>
<comment type="function">
    <text evidence="2">Catalyzes the post-translational formation of 4-hydroxyproline in -Xaa-Pro-Gly- sequences in collagens and other proteins.</text>
</comment>
<protein>
    <recommendedName>
        <fullName evidence="5">procollagen-proline 4-dioxygenase</fullName>
        <ecNumber evidence="5">1.14.11.2</ecNumber>
    </recommendedName>
</protein>
<evidence type="ECO:0000256" key="4">
    <source>
        <dbReference type="ARBA" id="ARBA00006511"/>
    </source>
</evidence>
<dbReference type="PROSITE" id="PS51471">
    <property type="entry name" value="FE2OG_OXY"/>
    <property type="match status" value="1"/>
</dbReference>
<dbReference type="InterPro" id="IPR019734">
    <property type="entry name" value="TPR_rpt"/>
</dbReference>
<dbReference type="GO" id="GO:0004656">
    <property type="term" value="F:procollagen-proline 4-dioxygenase activity"/>
    <property type="evidence" value="ECO:0000318"/>
    <property type="project" value="GO_Central"/>
</dbReference>
<proteinExistence type="inferred from homology"/>
<dbReference type="OMA" id="YLPHFDF"/>
<dbReference type="PhylomeDB" id="B3S6R5"/>
<dbReference type="InterPro" id="IPR044862">
    <property type="entry name" value="Pro_4_hyd_alph_FE2OG_OXY"/>
</dbReference>
<comment type="subcellular location">
    <subcellularLocation>
        <location evidence="3">Endoplasmic reticulum lumen</location>
    </subcellularLocation>
</comment>
<dbReference type="Gene3D" id="6.10.140.1460">
    <property type="match status" value="1"/>
</dbReference>
<evidence type="ECO:0000256" key="9">
    <source>
        <dbReference type="ARBA" id="ARBA00022964"/>
    </source>
</evidence>
<dbReference type="PANTHER" id="PTHR10869">
    <property type="entry name" value="PROLYL 4-HYDROXYLASE ALPHA SUBUNIT"/>
    <property type="match status" value="1"/>
</dbReference>